<keyword evidence="1" id="KW-0812">Transmembrane</keyword>
<sequence>MELLRNSRVGTKLNILIAISSIACMVLSLIGFSGLEKGKNASSNMYEDSLLPIEWIGIVESNFYHVNMNFMEIMVSKDEKRMNDLIKENVVLEISENQIHIYFLCTLTMCIIP</sequence>
<dbReference type="Pfam" id="PF12729">
    <property type="entry name" value="4HB_MCP_1"/>
    <property type="match status" value="1"/>
</dbReference>
<dbReference type="PROSITE" id="PS51257">
    <property type="entry name" value="PROKAR_LIPOPROTEIN"/>
    <property type="match status" value="1"/>
</dbReference>
<evidence type="ECO:0000259" key="2">
    <source>
        <dbReference type="Pfam" id="PF12729"/>
    </source>
</evidence>
<evidence type="ECO:0000313" key="4">
    <source>
        <dbReference type="Proteomes" id="UP000014060"/>
    </source>
</evidence>
<feature type="domain" description="Chemotaxis methyl-accepting receptor HlyB-like 4HB MCP" evidence="2">
    <location>
        <begin position="6"/>
        <end position="88"/>
    </location>
</feature>
<dbReference type="Proteomes" id="UP000014060">
    <property type="component" value="Unassembled WGS sequence"/>
</dbReference>
<proteinExistence type="predicted"/>
<comment type="caution">
    <text evidence="3">The sequence shown here is derived from an EMBL/GenBank/DDBJ whole genome shotgun (WGS) entry which is preliminary data.</text>
</comment>
<protein>
    <recommendedName>
        <fullName evidence="2">Chemotaxis methyl-accepting receptor HlyB-like 4HB MCP domain-containing protein</fullName>
    </recommendedName>
</protein>
<organism evidence="3 4">
    <name type="scientific">Bacillus cereus TIAC219</name>
    <dbReference type="NCBI Taxonomy" id="718222"/>
    <lineage>
        <taxon>Bacteria</taxon>
        <taxon>Bacillati</taxon>
        <taxon>Bacillota</taxon>
        <taxon>Bacilli</taxon>
        <taxon>Bacillales</taxon>
        <taxon>Bacillaceae</taxon>
        <taxon>Bacillus</taxon>
        <taxon>Bacillus cereus group</taxon>
    </lineage>
</organism>
<reference evidence="3 4" key="1">
    <citation type="submission" date="2013-01" db="EMBL/GenBank/DDBJ databases">
        <title>The Genome Sequence of Bacillus cereus TIAC219.</title>
        <authorList>
            <consortium name="The Broad Institute Genome Sequencing Platform"/>
            <consortium name="The Broad Institute Genome Sequencing Center for Infectious Disease"/>
            <person name="Feldgarden M."/>
            <person name="Van der Auwera G.A."/>
            <person name="Mahillon J."/>
            <person name="Duprez V."/>
            <person name="Timmery S."/>
            <person name="Mattelet C."/>
            <person name="Dierick K."/>
            <person name="Sun M."/>
            <person name="Yu Z."/>
            <person name="Zhu L."/>
            <person name="Hu X."/>
            <person name="Shank E.B."/>
            <person name="Swiecicka I."/>
            <person name="Hansen B.M."/>
            <person name="Andrup L."/>
            <person name="Walker B."/>
            <person name="Young S.K."/>
            <person name="Zeng Q."/>
            <person name="Gargeya S."/>
            <person name="Fitzgerald M."/>
            <person name="Haas B."/>
            <person name="Abouelleil A."/>
            <person name="Alvarado L."/>
            <person name="Arachchi H.M."/>
            <person name="Berlin A.M."/>
            <person name="Chapman S.B."/>
            <person name="Dewar J."/>
            <person name="Goldberg J."/>
            <person name="Griggs A."/>
            <person name="Gujja S."/>
            <person name="Hansen M."/>
            <person name="Howarth C."/>
            <person name="Imamovic A."/>
            <person name="Larimer J."/>
            <person name="McCowan C."/>
            <person name="Murphy C."/>
            <person name="Neiman D."/>
            <person name="Pearson M."/>
            <person name="Priest M."/>
            <person name="Roberts A."/>
            <person name="Saif S."/>
            <person name="Shea T."/>
            <person name="Sisk P."/>
            <person name="Sykes S."/>
            <person name="Wortman J."/>
            <person name="Nusbaum C."/>
            <person name="Birren B."/>
        </authorList>
    </citation>
    <scope>NUCLEOTIDE SEQUENCE [LARGE SCALE GENOMIC DNA]</scope>
    <source>
        <strain evidence="3 4">TIAC219</strain>
    </source>
</reference>
<keyword evidence="1" id="KW-0472">Membrane</keyword>
<evidence type="ECO:0000313" key="3">
    <source>
        <dbReference type="EMBL" id="EOQ58131.1"/>
    </source>
</evidence>
<keyword evidence="1" id="KW-1133">Transmembrane helix</keyword>
<name>A0ABC9SQZ9_BACCE</name>
<dbReference type="EMBL" id="AHCJ01000080">
    <property type="protein sequence ID" value="EOQ58131.1"/>
    <property type="molecule type" value="Genomic_DNA"/>
</dbReference>
<feature type="transmembrane region" description="Helical" evidence="1">
    <location>
        <begin position="15"/>
        <end position="35"/>
    </location>
</feature>
<dbReference type="AlphaFoldDB" id="A0ABC9SQZ9"/>
<dbReference type="InterPro" id="IPR024478">
    <property type="entry name" value="HlyB_4HB_MCP"/>
</dbReference>
<gene>
    <name evidence="3" type="ORF">IAY_04124</name>
</gene>
<accession>A0ABC9SQZ9</accession>
<evidence type="ECO:0000256" key="1">
    <source>
        <dbReference type="SAM" id="Phobius"/>
    </source>
</evidence>